<gene>
    <name evidence="1" type="ORF">TorRG33x02_029310</name>
</gene>
<keyword evidence="2" id="KW-1185">Reference proteome</keyword>
<proteinExistence type="predicted"/>
<reference evidence="2" key="1">
    <citation type="submission" date="2016-06" db="EMBL/GenBank/DDBJ databases">
        <title>Parallel loss of symbiosis genes in relatives of nitrogen-fixing non-legume Parasponia.</title>
        <authorList>
            <person name="Van Velzen R."/>
            <person name="Holmer R."/>
            <person name="Bu F."/>
            <person name="Rutten L."/>
            <person name="Van Zeijl A."/>
            <person name="Liu W."/>
            <person name="Santuari L."/>
            <person name="Cao Q."/>
            <person name="Sharma T."/>
            <person name="Shen D."/>
            <person name="Roswanjaya Y."/>
            <person name="Wardhani T."/>
            <person name="Kalhor M.S."/>
            <person name="Jansen J."/>
            <person name="Van den Hoogen J."/>
            <person name="Gungor B."/>
            <person name="Hartog M."/>
            <person name="Hontelez J."/>
            <person name="Verver J."/>
            <person name="Yang W.-C."/>
            <person name="Schijlen E."/>
            <person name="Repin R."/>
            <person name="Schilthuizen M."/>
            <person name="Schranz E."/>
            <person name="Heidstra R."/>
            <person name="Miyata K."/>
            <person name="Fedorova E."/>
            <person name="Kohlen W."/>
            <person name="Bisseling T."/>
            <person name="Smit S."/>
            <person name="Geurts R."/>
        </authorList>
    </citation>
    <scope>NUCLEOTIDE SEQUENCE [LARGE SCALE GENOMIC DNA]</scope>
    <source>
        <strain evidence="2">cv. RG33-2</strain>
    </source>
</reference>
<dbReference type="OrthoDB" id="10287736at2759"/>
<protein>
    <submittedName>
        <fullName evidence="1">Uncharacterized protein</fullName>
    </submittedName>
</protein>
<comment type="caution">
    <text evidence="1">The sequence shown here is derived from an EMBL/GenBank/DDBJ whole genome shotgun (WGS) entry which is preliminary data.</text>
</comment>
<sequence>LRPQPDPPGPSVTPAFSKVRFAKTVNGVQSLLILTHIALYFSAFRINPLVL</sequence>
<evidence type="ECO:0000313" key="1">
    <source>
        <dbReference type="EMBL" id="POO01177.1"/>
    </source>
</evidence>
<evidence type="ECO:0000313" key="2">
    <source>
        <dbReference type="Proteomes" id="UP000237000"/>
    </source>
</evidence>
<name>A0A2P5FTS8_TREOI</name>
<dbReference type="InParanoid" id="A0A2P5FTS8"/>
<accession>A0A2P5FTS8</accession>
<dbReference type="Proteomes" id="UP000237000">
    <property type="component" value="Unassembled WGS sequence"/>
</dbReference>
<dbReference type="EMBL" id="JXTC01000009">
    <property type="protein sequence ID" value="POO01177.1"/>
    <property type="molecule type" value="Genomic_DNA"/>
</dbReference>
<dbReference type="AlphaFoldDB" id="A0A2P5FTS8"/>
<organism evidence="1 2">
    <name type="scientific">Trema orientale</name>
    <name type="common">Charcoal tree</name>
    <name type="synonym">Celtis orientalis</name>
    <dbReference type="NCBI Taxonomy" id="63057"/>
    <lineage>
        <taxon>Eukaryota</taxon>
        <taxon>Viridiplantae</taxon>
        <taxon>Streptophyta</taxon>
        <taxon>Embryophyta</taxon>
        <taxon>Tracheophyta</taxon>
        <taxon>Spermatophyta</taxon>
        <taxon>Magnoliopsida</taxon>
        <taxon>eudicotyledons</taxon>
        <taxon>Gunneridae</taxon>
        <taxon>Pentapetalae</taxon>
        <taxon>rosids</taxon>
        <taxon>fabids</taxon>
        <taxon>Rosales</taxon>
        <taxon>Cannabaceae</taxon>
        <taxon>Trema</taxon>
    </lineage>
</organism>
<feature type="non-terminal residue" evidence="1">
    <location>
        <position position="1"/>
    </location>
</feature>